<feature type="domain" description="SHOCT" evidence="3">
    <location>
        <begin position="76"/>
        <end position="103"/>
    </location>
</feature>
<keyword evidence="2" id="KW-0472">Membrane</keyword>
<organism evidence="4 5">
    <name type="scientific">Halovenus rubra</name>
    <dbReference type="NCBI Taxonomy" id="869890"/>
    <lineage>
        <taxon>Archaea</taxon>
        <taxon>Methanobacteriati</taxon>
        <taxon>Methanobacteriota</taxon>
        <taxon>Stenosarchaea group</taxon>
        <taxon>Halobacteria</taxon>
        <taxon>Halobacteriales</taxon>
        <taxon>Haloarculaceae</taxon>
        <taxon>Halovenus</taxon>
    </lineage>
</organism>
<keyword evidence="2" id="KW-0812">Transmembrane</keyword>
<dbReference type="AlphaFoldDB" id="A0ABD5X511"/>
<evidence type="ECO:0000313" key="5">
    <source>
        <dbReference type="Proteomes" id="UP001596414"/>
    </source>
</evidence>
<dbReference type="EMBL" id="JBHSZQ010000020">
    <property type="protein sequence ID" value="MFC7126293.1"/>
    <property type="molecule type" value="Genomic_DNA"/>
</dbReference>
<feature type="region of interest" description="Disordered" evidence="1">
    <location>
        <begin position="105"/>
        <end position="127"/>
    </location>
</feature>
<dbReference type="Proteomes" id="UP001596414">
    <property type="component" value="Unassembled WGS sequence"/>
</dbReference>
<reference evidence="4 5" key="1">
    <citation type="journal article" date="2014" name="Int. J. Syst. Evol. Microbiol.">
        <title>Complete genome sequence of Corynebacterium casei LMG S-19264T (=DSM 44701T), isolated from a smear-ripened cheese.</title>
        <authorList>
            <consortium name="US DOE Joint Genome Institute (JGI-PGF)"/>
            <person name="Walter F."/>
            <person name="Albersmeier A."/>
            <person name="Kalinowski J."/>
            <person name="Ruckert C."/>
        </authorList>
    </citation>
    <scope>NUCLEOTIDE SEQUENCE [LARGE SCALE GENOMIC DNA]</scope>
    <source>
        <strain evidence="4 5">CGMCC 4.7215</strain>
    </source>
</reference>
<evidence type="ECO:0000313" key="4">
    <source>
        <dbReference type="EMBL" id="MFC7126293.1"/>
    </source>
</evidence>
<keyword evidence="2" id="KW-1133">Transmembrane helix</keyword>
<feature type="transmembrane region" description="Helical" evidence="2">
    <location>
        <begin position="12"/>
        <end position="34"/>
    </location>
</feature>
<evidence type="ECO:0000259" key="3">
    <source>
        <dbReference type="Pfam" id="PF09851"/>
    </source>
</evidence>
<dbReference type="Pfam" id="PF09851">
    <property type="entry name" value="SHOCT"/>
    <property type="match status" value="1"/>
</dbReference>
<proteinExistence type="predicted"/>
<accession>A0ABD5X511</accession>
<gene>
    <name evidence="4" type="ORF">ACFQJ7_09640</name>
</gene>
<protein>
    <submittedName>
        <fullName evidence="4">SHOCT domain-containing protein</fullName>
    </submittedName>
</protein>
<dbReference type="InterPro" id="IPR018649">
    <property type="entry name" value="SHOCT"/>
</dbReference>
<sequence>MSETESYENESIITQEMFGLFIAFGADMILLYGALAVFDVVHWVVPFGVILLVFGFFGGWIVRRWRRLRDKPEQRDPHETLKARYAAGELSDEAFEEKLDTLLDSDRQVDKEGTADKQELSSSEEQH</sequence>
<evidence type="ECO:0000256" key="1">
    <source>
        <dbReference type="SAM" id="MobiDB-lite"/>
    </source>
</evidence>
<name>A0ABD5X511_9EURY</name>
<comment type="caution">
    <text evidence="4">The sequence shown here is derived from an EMBL/GenBank/DDBJ whole genome shotgun (WGS) entry which is preliminary data.</text>
</comment>
<evidence type="ECO:0000256" key="2">
    <source>
        <dbReference type="SAM" id="Phobius"/>
    </source>
</evidence>
<dbReference type="RefSeq" id="WP_267635847.1">
    <property type="nucleotide sequence ID" value="NZ_JAODIY010000001.1"/>
</dbReference>
<feature type="transmembrane region" description="Helical" evidence="2">
    <location>
        <begin position="40"/>
        <end position="62"/>
    </location>
</feature>